<dbReference type="PATRIC" id="fig|84022.6.peg.2796"/>
<accession>A0A0G3WCW8</accession>
<reference evidence="1 2" key="1">
    <citation type="submission" date="2014-10" db="EMBL/GenBank/DDBJ databases">
        <title>Genome sequence of Clostridium aceticum DSM 1496.</title>
        <authorList>
            <person name="Poehlein A."/>
            <person name="Schiel-Bengelsdorf B."/>
            <person name="Gottschalk G."/>
            <person name="Duerre P."/>
            <person name="Daniel R."/>
        </authorList>
    </citation>
    <scope>NUCLEOTIDE SEQUENCE [LARGE SCALE GENOMIC DNA]</scope>
    <source>
        <strain evidence="1 2">DSM 1496</strain>
    </source>
</reference>
<protein>
    <submittedName>
        <fullName evidence="1">Uncharacterized protein</fullName>
    </submittedName>
</protein>
<dbReference type="EMBL" id="CP009687">
    <property type="protein sequence ID" value="AKL96198.1"/>
    <property type="molecule type" value="Genomic_DNA"/>
</dbReference>
<evidence type="ECO:0000313" key="2">
    <source>
        <dbReference type="Proteomes" id="UP000035704"/>
    </source>
</evidence>
<keyword evidence="2" id="KW-1185">Reference proteome</keyword>
<dbReference type="AlphaFoldDB" id="A0A0G3WCW8"/>
<sequence>MVLGTNSNMNIQYMLIKNVFKRRIEKMALDYLKELQIEELESVEVTGIIDEIDLYYEDDTKEFMSEKNIEQGDITNHNIKIEDLWRFSSIVPIYLVESTAKTINSNIIFKVEFSLCIAKVSEDKYSILGRKDVTETFTFEKSSDAKDYFRV</sequence>
<dbReference type="KEGG" id="cace:CACET_c27530"/>
<evidence type="ECO:0000313" key="1">
    <source>
        <dbReference type="EMBL" id="AKL96198.1"/>
    </source>
</evidence>
<gene>
    <name evidence="1" type="ORF">CACET_c27530</name>
</gene>
<organism evidence="1 2">
    <name type="scientific">Clostridium aceticum</name>
    <dbReference type="NCBI Taxonomy" id="84022"/>
    <lineage>
        <taxon>Bacteria</taxon>
        <taxon>Bacillati</taxon>
        <taxon>Bacillota</taxon>
        <taxon>Clostridia</taxon>
        <taxon>Eubacteriales</taxon>
        <taxon>Clostridiaceae</taxon>
        <taxon>Clostridium</taxon>
    </lineage>
</organism>
<name>A0A0G3WCW8_9CLOT</name>
<dbReference type="STRING" id="84022.CACET_c27530"/>
<dbReference type="Proteomes" id="UP000035704">
    <property type="component" value="Chromosome"/>
</dbReference>
<proteinExistence type="predicted"/>